<keyword evidence="1" id="KW-0472">Membrane</keyword>
<dbReference type="AlphaFoldDB" id="A0A1P8N1A0"/>
<sequence>MAARRAGSDEARQIVQYLCLMFVLLACALMVALILWPKPEHSGQPICGGVALYPLERLAMRGDVGAMAYLGGRLTEEGCNAQAQARGAAYLEQAAAAGHPDAQSVLARSKADGAAVASPCAALLAMMMPGVDDAHQVPGACDRP</sequence>
<dbReference type="PROSITE" id="PS51257">
    <property type="entry name" value="PROKAR_LIPOPROTEIN"/>
    <property type="match status" value="1"/>
</dbReference>
<evidence type="ECO:0000313" key="2">
    <source>
        <dbReference type="EMBL" id="APX14094.1"/>
    </source>
</evidence>
<organism evidence="2 3">
    <name type="scientific">Tateyamaria omphalii</name>
    <dbReference type="NCBI Taxonomy" id="299262"/>
    <lineage>
        <taxon>Bacteria</taxon>
        <taxon>Pseudomonadati</taxon>
        <taxon>Pseudomonadota</taxon>
        <taxon>Alphaproteobacteria</taxon>
        <taxon>Rhodobacterales</taxon>
        <taxon>Roseobacteraceae</taxon>
        <taxon>Tateyamaria</taxon>
    </lineage>
</organism>
<feature type="transmembrane region" description="Helical" evidence="1">
    <location>
        <begin position="14"/>
        <end position="36"/>
    </location>
</feature>
<evidence type="ECO:0008006" key="4">
    <source>
        <dbReference type="Google" id="ProtNLM"/>
    </source>
</evidence>
<accession>A0A1P8N1A0</accession>
<keyword evidence="2" id="KW-0614">Plasmid</keyword>
<keyword evidence="1" id="KW-1133">Transmembrane helix</keyword>
<dbReference type="RefSeq" id="WP_076630561.1">
    <property type="nucleotide sequence ID" value="NZ_CP019314.1"/>
</dbReference>
<dbReference type="KEGG" id="tom:BWR18_19720"/>
<dbReference type="OrthoDB" id="7863771at2"/>
<evidence type="ECO:0000256" key="1">
    <source>
        <dbReference type="SAM" id="Phobius"/>
    </source>
</evidence>
<protein>
    <recommendedName>
        <fullName evidence="4">Sel1 repeat family protein</fullName>
    </recommendedName>
</protein>
<name>A0A1P8N1A0_9RHOB</name>
<keyword evidence="3" id="KW-1185">Reference proteome</keyword>
<geneLocation type="plasmid" evidence="2 3">
    <name>pDOK1-4-2</name>
</geneLocation>
<dbReference type="Proteomes" id="UP000186336">
    <property type="component" value="Plasmid pDOK1-4-2"/>
</dbReference>
<gene>
    <name evidence="2" type="ORF">BWR18_19720</name>
</gene>
<proteinExistence type="predicted"/>
<keyword evidence="1" id="KW-0812">Transmembrane</keyword>
<reference evidence="2 3" key="1">
    <citation type="submission" date="2017-01" db="EMBL/GenBank/DDBJ databases">
        <title>Complete genome of Tateyamaria omphalii DOK1-4 isolated from seawater in Dokdo.</title>
        <authorList>
            <person name="Kim J.H."/>
            <person name="Chi W.-J."/>
        </authorList>
    </citation>
    <scope>NUCLEOTIDE SEQUENCE [LARGE SCALE GENOMIC DNA]</scope>
    <source>
        <strain evidence="2 3">DOK1-4</strain>
        <plasmid evidence="2 3">pDOK1-4-2</plasmid>
    </source>
</reference>
<evidence type="ECO:0000313" key="3">
    <source>
        <dbReference type="Proteomes" id="UP000186336"/>
    </source>
</evidence>
<dbReference type="Gene3D" id="1.25.40.10">
    <property type="entry name" value="Tetratricopeptide repeat domain"/>
    <property type="match status" value="1"/>
</dbReference>
<dbReference type="EMBL" id="CP019314">
    <property type="protein sequence ID" value="APX14094.1"/>
    <property type="molecule type" value="Genomic_DNA"/>
</dbReference>
<dbReference type="InterPro" id="IPR011990">
    <property type="entry name" value="TPR-like_helical_dom_sf"/>
</dbReference>